<gene>
    <name evidence="6" type="ORF">CJ030_MR2G001470</name>
</gene>
<keyword evidence="1" id="KW-1015">Disulfide bond</keyword>
<dbReference type="OrthoDB" id="1896188at2759"/>
<dbReference type="Gene3D" id="2.60.40.420">
    <property type="entry name" value="Cupredoxins - blue copper proteins"/>
    <property type="match status" value="1"/>
</dbReference>
<dbReference type="PROSITE" id="PS51485">
    <property type="entry name" value="PHYTOCYANIN"/>
    <property type="match status" value="1"/>
</dbReference>
<evidence type="ECO:0000313" key="7">
    <source>
        <dbReference type="Proteomes" id="UP000516437"/>
    </source>
</evidence>
<dbReference type="EMBL" id="RXIC02000020">
    <property type="protein sequence ID" value="KAB1221779.1"/>
    <property type="molecule type" value="Genomic_DNA"/>
</dbReference>
<feature type="domain" description="Phytocyanin" evidence="5">
    <location>
        <begin position="27"/>
        <end position="127"/>
    </location>
</feature>
<keyword evidence="4" id="KW-0732">Signal</keyword>
<keyword evidence="3" id="KW-1133">Transmembrane helix</keyword>
<keyword evidence="3" id="KW-0812">Transmembrane</keyword>
<dbReference type="CDD" id="cd04216">
    <property type="entry name" value="Phytocyanin"/>
    <property type="match status" value="1"/>
</dbReference>
<dbReference type="PANTHER" id="PTHR33021">
    <property type="entry name" value="BLUE COPPER PROTEIN"/>
    <property type="match status" value="1"/>
</dbReference>
<evidence type="ECO:0000256" key="2">
    <source>
        <dbReference type="ARBA" id="ARBA00023180"/>
    </source>
</evidence>
<evidence type="ECO:0000256" key="3">
    <source>
        <dbReference type="SAM" id="Phobius"/>
    </source>
</evidence>
<keyword evidence="2" id="KW-0325">Glycoprotein</keyword>
<name>A0A6A1W937_9ROSI</name>
<evidence type="ECO:0000256" key="4">
    <source>
        <dbReference type="SAM" id="SignalP"/>
    </source>
</evidence>
<feature type="transmembrane region" description="Helical" evidence="3">
    <location>
        <begin position="155"/>
        <end position="176"/>
    </location>
</feature>
<dbReference type="FunFam" id="2.60.40.420:FF:000034">
    <property type="entry name" value="Cupredoxin superfamily protein"/>
    <property type="match status" value="1"/>
</dbReference>
<protein>
    <submittedName>
        <fullName evidence="6">Early nodulin-like protein 1</fullName>
    </submittedName>
</protein>
<dbReference type="InterPro" id="IPR003245">
    <property type="entry name" value="Phytocyanin_dom"/>
</dbReference>
<proteinExistence type="predicted"/>
<dbReference type="GO" id="GO:0009055">
    <property type="term" value="F:electron transfer activity"/>
    <property type="evidence" value="ECO:0007669"/>
    <property type="project" value="InterPro"/>
</dbReference>
<reference evidence="6 7" key="1">
    <citation type="journal article" date="2019" name="Plant Biotechnol. J.">
        <title>The red bayberry genome and genetic basis of sex determination.</title>
        <authorList>
            <person name="Jia H.M."/>
            <person name="Jia H.J."/>
            <person name="Cai Q.L."/>
            <person name="Wang Y."/>
            <person name="Zhao H.B."/>
            <person name="Yang W.F."/>
            <person name="Wang G.Y."/>
            <person name="Li Y.H."/>
            <person name="Zhan D.L."/>
            <person name="Shen Y.T."/>
            <person name="Niu Q.F."/>
            <person name="Chang L."/>
            <person name="Qiu J."/>
            <person name="Zhao L."/>
            <person name="Xie H.B."/>
            <person name="Fu W.Y."/>
            <person name="Jin J."/>
            <person name="Li X.W."/>
            <person name="Jiao Y."/>
            <person name="Zhou C.C."/>
            <person name="Tu T."/>
            <person name="Chai C.Y."/>
            <person name="Gao J.L."/>
            <person name="Fan L.J."/>
            <person name="van de Weg E."/>
            <person name="Wang J.Y."/>
            <person name="Gao Z.S."/>
        </authorList>
    </citation>
    <scope>NUCLEOTIDE SEQUENCE [LARGE SCALE GENOMIC DNA]</scope>
    <source>
        <tissue evidence="6">Leaves</tissue>
    </source>
</reference>
<comment type="caution">
    <text evidence="6">The sequence shown here is derived from an EMBL/GenBank/DDBJ whole genome shotgun (WGS) entry which is preliminary data.</text>
</comment>
<feature type="signal peptide" evidence="4">
    <location>
        <begin position="1"/>
        <end position="19"/>
    </location>
</feature>
<keyword evidence="7" id="KW-1185">Reference proteome</keyword>
<accession>A0A6A1W937</accession>
<organism evidence="6 7">
    <name type="scientific">Morella rubra</name>
    <name type="common">Chinese bayberry</name>
    <dbReference type="NCBI Taxonomy" id="262757"/>
    <lineage>
        <taxon>Eukaryota</taxon>
        <taxon>Viridiplantae</taxon>
        <taxon>Streptophyta</taxon>
        <taxon>Embryophyta</taxon>
        <taxon>Tracheophyta</taxon>
        <taxon>Spermatophyta</taxon>
        <taxon>Magnoliopsida</taxon>
        <taxon>eudicotyledons</taxon>
        <taxon>Gunneridae</taxon>
        <taxon>Pentapetalae</taxon>
        <taxon>rosids</taxon>
        <taxon>fabids</taxon>
        <taxon>Fagales</taxon>
        <taxon>Myricaceae</taxon>
        <taxon>Morella</taxon>
    </lineage>
</organism>
<dbReference type="Pfam" id="PF02298">
    <property type="entry name" value="Cu_bind_like"/>
    <property type="match status" value="1"/>
</dbReference>
<dbReference type="PANTHER" id="PTHR33021:SF31">
    <property type="entry name" value="OS02G0720100 PROTEIN"/>
    <property type="match status" value="1"/>
</dbReference>
<dbReference type="GO" id="GO:0005886">
    <property type="term" value="C:plasma membrane"/>
    <property type="evidence" value="ECO:0007669"/>
    <property type="project" value="TreeGrafter"/>
</dbReference>
<dbReference type="InterPro" id="IPR008972">
    <property type="entry name" value="Cupredoxin"/>
</dbReference>
<dbReference type="AlphaFoldDB" id="A0A6A1W937"/>
<evidence type="ECO:0000313" key="6">
    <source>
        <dbReference type="EMBL" id="KAB1221779.1"/>
    </source>
</evidence>
<evidence type="ECO:0000256" key="1">
    <source>
        <dbReference type="ARBA" id="ARBA00023157"/>
    </source>
</evidence>
<feature type="chain" id="PRO_5025475556" evidence="4">
    <location>
        <begin position="20"/>
        <end position="177"/>
    </location>
</feature>
<dbReference type="InterPro" id="IPR039391">
    <property type="entry name" value="Phytocyanin-like"/>
</dbReference>
<sequence>MAGLKTVLLALFIISVSLGGKRVGAQVHHVVGGDRGWDPASDVSSWSSGRIFRVGDKIWFTYSAAQESIVELKSKDEYESCDIGNPIRMYTDGLDSVSLDGEGIRYFASSRPESCKNGLKLHIDVQPHLEPQVPKVATSESEGTVWATAAGPTSAASHLIGSFIVLGFGFLCYVVGV</sequence>
<dbReference type="Proteomes" id="UP000516437">
    <property type="component" value="Chromosome 2"/>
</dbReference>
<keyword evidence="3" id="KW-0472">Membrane</keyword>
<dbReference type="SUPFAM" id="SSF49503">
    <property type="entry name" value="Cupredoxins"/>
    <property type="match status" value="1"/>
</dbReference>
<evidence type="ECO:0000259" key="5">
    <source>
        <dbReference type="PROSITE" id="PS51485"/>
    </source>
</evidence>